<feature type="compositionally biased region" description="Pro residues" evidence="1">
    <location>
        <begin position="132"/>
        <end position="147"/>
    </location>
</feature>
<name>A0ABV3DN61_9ACTN</name>
<feature type="compositionally biased region" description="Low complexity" evidence="1">
    <location>
        <begin position="121"/>
        <end position="131"/>
    </location>
</feature>
<protein>
    <submittedName>
        <fullName evidence="4">SAV2148 family HEPN domain-containing protein</fullName>
    </submittedName>
</protein>
<evidence type="ECO:0000313" key="4">
    <source>
        <dbReference type="EMBL" id="MEU8137190.1"/>
    </source>
</evidence>
<dbReference type="InterPro" id="IPR045697">
    <property type="entry name" value="DUF5919"/>
</dbReference>
<reference evidence="4 5" key="1">
    <citation type="submission" date="2024-06" db="EMBL/GenBank/DDBJ databases">
        <title>The Natural Products Discovery Center: Release of the First 8490 Sequenced Strains for Exploring Actinobacteria Biosynthetic Diversity.</title>
        <authorList>
            <person name="Kalkreuter E."/>
            <person name="Kautsar S.A."/>
            <person name="Yang D."/>
            <person name="Bader C.D."/>
            <person name="Teijaro C.N."/>
            <person name="Fluegel L."/>
            <person name="Davis C.M."/>
            <person name="Simpson J.R."/>
            <person name="Lauterbach L."/>
            <person name="Steele A.D."/>
            <person name="Gui C."/>
            <person name="Meng S."/>
            <person name="Li G."/>
            <person name="Viehrig K."/>
            <person name="Ye F."/>
            <person name="Su P."/>
            <person name="Kiefer A.F."/>
            <person name="Nichols A."/>
            <person name="Cepeda A.J."/>
            <person name="Yan W."/>
            <person name="Fan B."/>
            <person name="Jiang Y."/>
            <person name="Adhikari A."/>
            <person name="Zheng C.-J."/>
            <person name="Schuster L."/>
            <person name="Cowan T.M."/>
            <person name="Smanski M.J."/>
            <person name="Chevrette M.G."/>
            <person name="De Carvalho L.P.S."/>
            <person name="Shen B."/>
        </authorList>
    </citation>
    <scope>NUCLEOTIDE SEQUENCE [LARGE SCALE GENOMIC DNA]</scope>
    <source>
        <strain evidence="4 5">NPDC048946</strain>
    </source>
</reference>
<keyword evidence="5" id="KW-1185">Reference proteome</keyword>
<dbReference type="Pfam" id="PF18725">
    <property type="entry name" value="HEPN_SAV2148"/>
    <property type="match status" value="1"/>
</dbReference>
<evidence type="ECO:0000256" key="1">
    <source>
        <dbReference type="SAM" id="MobiDB-lite"/>
    </source>
</evidence>
<evidence type="ECO:0000259" key="2">
    <source>
        <dbReference type="Pfam" id="PF18725"/>
    </source>
</evidence>
<feature type="region of interest" description="Disordered" evidence="1">
    <location>
        <begin position="1"/>
        <end position="153"/>
    </location>
</feature>
<evidence type="ECO:0000313" key="5">
    <source>
        <dbReference type="Proteomes" id="UP001551482"/>
    </source>
</evidence>
<feature type="compositionally biased region" description="Basic and acidic residues" evidence="1">
    <location>
        <begin position="24"/>
        <end position="37"/>
    </location>
</feature>
<sequence>MRLGTLMTDLGPNPPAPEPDDLPDSGREGADRPHGPADDLPDPTVPEDPVPGGGSDSGAKTGENTPEGPGKPVGGTGRTARAVDVGPGAATGGGAGDPGGSRPGQGNGSRVPFPSPRSAADDGLLPLLDGSGPPPPEGPGPAVPDPADPGDLSWAEDDWSDALMRARRAGRAYVYLNLVEQRLRAVVREVLQPVYGTVETAAYDDGAWVVAAAGPTQSEWVERAEAVREMSRRRGYIVDPADDDLVAFLTLPQLRELLVRNWWCFAPYLTDRRSLERALEEVEIGRHIVARNRVLSPDVLRQVERACTRVLAELDGRLGRHAGERLALDAVEELFSGRYGDLVAVFPDRSSLQRKLPFADLVGEATAIDAMGVSLNLLCQNYSGRELHRLAAAGCHMRLLFLNPAGDAMRQREKDEGVKRGILSRLTTLNILHARKIRAKLAEPGRIEIRLYEETPRFNAYLVDGDAAVVQPYLRRSRGVESPSFVMRSGNDAVDPRRGLFTLFQEEFDQLWEAGKRTA</sequence>
<dbReference type="InterPro" id="IPR041334">
    <property type="entry name" value="HEPN_SAV2148"/>
</dbReference>
<dbReference type="EMBL" id="JBEZFP010000081">
    <property type="protein sequence ID" value="MEU8137190.1"/>
    <property type="molecule type" value="Genomic_DNA"/>
</dbReference>
<accession>A0ABV3DN61</accession>
<comment type="caution">
    <text evidence="4">The sequence shown here is derived from an EMBL/GenBank/DDBJ whole genome shotgun (WGS) entry which is preliminary data.</text>
</comment>
<evidence type="ECO:0000259" key="3">
    <source>
        <dbReference type="Pfam" id="PF19319"/>
    </source>
</evidence>
<dbReference type="Proteomes" id="UP001551482">
    <property type="component" value="Unassembled WGS sequence"/>
</dbReference>
<gene>
    <name evidence="4" type="ORF">AB0C36_27190</name>
</gene>
<feature type="compositionally biased region" description="Gly residues" evidence="1">
    <location>
        <begin position="89"/>
        <end position="107"/>
    </location>
</feature>
<dbReference type="Pfam" id="PF19319">
    <property type="entry name" value="DUF5919"/>
    <property type="match status" value="1"/>
</dbReference>
<proteinExistence type="predicted"/>
<feature type="domain" description="SAV2148-like HEPN" evidence="2">
    <location>
        <begin position="150"/>
        <end position="357"/>
    </location>
</feature>
<organism evidence="4 5">
    <name type="scientific">Streptodolium elevatio</name>
    <dbReference type="NCBI Taxonomy" id="3157996"/>
    <lineage>
        <taxon>Bacteria</taxon>
        <taxon>Bacillati</taxon>
        <taxon>Actinomycetota</taxon>
        <taxon>Actinomycetes</taxon>
        <taxon>Kitasatosporales</taxon>
        <taxon>Streptomycetaceae</taxon>
        <taxon>Streptodolium</taxon>
    </lineage>
</organism>
<feature type="domain" description="DUF5919" evidence="3">
    <location>
        <begin position="368"/>
        <end position="518"/>
    </location>
</feature>
<dbReference type="RefSeq" id="WP_358358723.1">
    <property type="nucleotide sequence ID" value="NZ_JBEZFP010000081.1"/>
</dbReference>